<dbReference type="PROSITE" id="PS50005">
    <property type="entry name" value="TPR"/>
    <property type="match status" value="2"/>
</dbReference>
<feature type="chain" id="PRO_5021713700" evidence="3">
    <location>
        <begin position="32"/>
        <end position="473"/>
    </location>
</feature>
<dbReference type="Gene3D" id="1.25.40.10">
    <property type="entry name" value="Tetratricopeptide repeat domain"/>
    <property type="match status" value="4"/>
</dbReference>
<dbReference type="InterPro" id="IPR011990">
    <property type="entry name" value="TPR-like_helical_dom_sf"/>
</dbReference>
<evidence type="ECO:0000256" key="1">
    <source>
        <dbReference type="PROSITE-ProRule" id="PRU00339"/>
    </source>
</evidence>
<dbReference type="EMBL" id="CP036298">
    <property type="protein sequence ID" value="QDV27766.1"/>
    <property type="molecule type" value="Genomic_DNA"/>
</dbReference>
<evidence type="ECO:0000313" key="5">
    <source>
        <dbReference type="Proteomes" id="UP000318017"/>
    </source>
</evidence>
<protein>
    <submittedName>
        <fullName evidence="4">Tetratricopeptide repeat protein</fullName>
    </submittedName>
</protein>
<feature type="region of interest" description="Disordered" evidence="2">
    <location>
        <begin position="29"/>
        <end position="61"/>
    </location>
</feature>
<evidence type="ECO:0000256" key="2">
    <source>
        <dbReference type="SAM" id="MobiDB-lite"/>
    </source>
</evidence>
<dbReference type="InterPro" id="IPR019734">
    <property type="entry name" value="TPR_rpt"/>
</dbReference>
<dbReference type="Pfam" id="PF13181">
    <property type="entry name" value="TPR_8"/>
    <property type="match status" value="1"/>
</dbReference>
<dbReference type="Pfam" id="PF14559">
    <property type="entry name" value="TPR_19"/>
    <property type="match status" value="1"/>
</dbReference>
<keyword evidence="5" id="KW-1185">Reference proteome</keyword>
<dbReference type="SMART" id="SM00028">
    <property type="entry name" value="TPR"/>
    <property type="match status" value="5"/>
</dbReference>
<dbReference type="PROSITE" id="PS51257">
    <property type="entry name" value="PROKAR_LIPOPROTEIN"/>
    <property type="match status" value="1"/>
</dbReference>
<sequence length="473" mass="51745" precursor="true">MKPKQFWLACATAVLVGVACLAFIRPTSPQAERDGAQRQAPPSGAAPSAASPRPAFTLPERPAGLQANRPLQQQCEDSSKASIASLHNLTFDLAEGTVGHLPNSPAAFSLLGRLHLRSGSSTNARLLWEQAMAVAPKSPEPHIDFGFLELKLGHAEEAEAHFRRAAELDPHSLDALDGLTEALLLQAKYAEARDPLKTLVQRSPEAYAAWCRLGEVQLKLQEATLAKDSFDRALKIRGKGREALHGLIKTTAQLDDRARSEELIEVLSELDATESQNSIDRDEIDHERAAYLLQTTAQSLSELLYQQRQPSASVQILELAYDALPSAPLRGLLTAAYLRQGQTDQAIGLLENECEDRPDESSLWSELALLYMQTRRLDEAEAALRQYIRLTPESGEAYALLAQTQLPAGRSPQAAVESAQRAVELSPIAGHHYILGTALYHAGRLTESKLELTRAVELAPTNQEFRRALSSIE</sequence>
<dbReference type="RefSeq" id="WP_145085649.1">
    <property type="nucleotide sequence ID" value="NZ_CP036298.1"/>
</dbReference>
<dbReference type="KEGG" id="ahel:Q31a_61590"/>
<name>A0A518GGP4_9BACT</name>
<dbReference type="PANTHER" id="PTHR12558:SF13">
    <property type="entry name" value="CELL DIVISION CYCLE PROTEIN 27 HOMOLOG"/>
    <property type="match status" value="1"/>
</dbReference>
<evidence type="ECO:0000313" key="4">
    <source>
        <dbReference type="EMBL" id="QDV27766.1"/>
    </source>
</evidence>
<dbReference type="Pfam" id="PF13432">
    <property type="entry name" value="TPR_16"/>
    <property type="match status" value="2"/>
</dbReference>
<feature type="compositionally biased region" description="Low complexity" evidence="2">
    <location>
        <begin position="37"/>
        <end position="55"/>
    </location>
</feature>
<feature type="signal peptide" evidence="3">
    <location>
        <begin position="1"/>
        <end position="31"/>
    </location>
</feature>
<feature type="repeat" description="TPR" evidence="1">
    <location>
        <begin position="361"/>
        <end position="394"/>
    </location>
</feature>
<reference evidence="4 5" key="1">
    <citation type="submission" date="2019-02" db="EMBL/GenBank/DDBJ databases">
        <title>Deep-cultivation of Planctomycetes and their phenomic and genomic characterization uncovers novel biology.</title>
        <authorList>
            <person name="Wiegand S."/>
            <person name="Jogler M."/>
            <person name="Boedeker C."/>
            <person name="Pinto D."/>
            <person name="Vollmers J."/>
            <person name="Rivas-Marin E."/>
            <person name="Kohn T."/>
            <person name="Peeters S.H."/>
            <person name="Heuer A."/>
            <person name="Rast P."/>
            <person name="Oberbeckmann S."/>
            <person name="Bunk B."/>
            <person name="Jeske O."/>
            <person name="Meyerdierks A."/>
            <person name="Storesund J.E."/>
            <person name="Kallscheuer N."/>
            <person name="Luecker S."/>
            <person name="Lage O.M."/>
            <person name="Pohl T."/>
            <person name="Merkel B.J."/>
            <person name="Hornburger P."/>
            <person name="Mueller R.-W."/>
            <person name="Bruemmer F."/>
            <person name="Labrenz M."/>
            <person name="Spormann A.M."/>
            <person name="Op den Camp H."/>
            <person name="Overmann J."/>
            <person name="Amann R."/>
            <person name="Jetten M.S.M."/>
            <person name="Mascher T."/>
            <person name="Medema M.H."/>
            <person name="Devos D.P."/>
            <person name="Kaster A.-K."/>
            <person name="Ovreas L."/>
            <person name="Rohde M."/>
            <person name="Galperin M.Y."/>
            <person name="Jogler C."/>
        </authorList>
    </citation>
    <scope>NUCLEOTIDE SEQUENCE [LARGE SCALE GENOMIC DNA]</scope>
    <source>
        <strain evidence="4 5">Q31a</strain>
    </source>
</reference>
<dbReference type="PANTHER" id="PTHR12558">
    <property type="entry name" value="CELL DIVISION CYCLE 16,23,27"/>
    <property type="match status" value="1"/>
</dbReference>
<dbReference type="SUPFAM" id="SSF48452">
    <property type="entry name" value="TPR-like"/>
    <property type="match status" value="2"/>
</dbReference>
<organism evidence="4 5">
    <name type="scientific">Aureliella helgolandensis</name>
    <dbReference type="NCBI Taxonomy" id="2527968"/>
    <lineage>
        <taxon>Bacteria</taxon>
        <taxon>Pseudomonadati</taxon>
        <taxon>Planctomycetota</taxon>
        <taxon>Planctomycetia</taxon>
        <taxon>Pirellulales</taxon>
        <taxon>Pirellulaceae</taxon>
        <taxon>Aureliella</taxon>
    </lineage>
</organism>
<dbReference type="Proteomes" id="UP000318017">
    <property type="component" value="Chromosome"/>
</dbReference>
<feature type="repeat" description="TPR" evidence="1">
    <location>
        <begin position="139"/>
        <end position="172"/>
    </location>
</feature>
<proteinExistence type="predicted"/>
<dbReference type="OrthoDB" id="9777890at2"/>
<keyword evidence="3" id="KW-0732">Signal</keyword>
<gene>
    <name evidence="4" type="ORF">Q31a_61590</name>
</gene>
<dbReference type="AlphaFoldDB" id="A0A518GGP4"/>
<evidence type="ECO:0000256" key="3">
    <source>
        <dbReference type="SAM" id="SignalP"/>
    </source>
</evidence>
<keyword evidence="1" id="KW-0802">TPR repeat</keyword>
<accession>A0A518GGP4</accession>